<dbReference type="PANTHER" id="PTHR46194">
    <property type="entry name" value="PEPTIDYL-TRNA HYDROLASE PTRHD1-RELATED"/>
    <property type="match status" value="1"/>
</dbReference>
<gene>
    <name evidence="2" type="primary">gb14461</name>
    <name evidence="2" type="ORF">PR202_gb14461</name>
</gene>
<organism evidence="2 3">
    <name type="scientific">Eleusine coracana subsp. coracana</name>
    <dbReference type="NCBI Taxonomy" id="191504"/>
    <lineage>
        <taxon>Eukaryota</taxon>
        <taxon>Viridiplantae</taxon>
        <taxon>Streptophyta</taxon>
        <taxon>Embryophyta</taxon>
        <taxon>Tracheophyta</taxon>
        <taxon>Spermatophyta</taxon>
        <taxon>Magnoliopsida</taxon>
        <taxon>Liliopsida</taxon>
        <taxon>Poales</taxon>
        <taxon>Poaceae</taxon>
        <taxon>PACMAD clade</taxon>
        <taxon>Chloridoideae</taxon>
        <taxon>Cynodonteae</taxon>
        <taxon>Eleusininae</taxon>
        <taxon>Eleusine</taxon>
    </lineage>
</organism>
<dbReference type="PANTHER" id="PTHR46194:SF1">
    <property type="entry name" value="PEPTIDYL-TRNA HYDROLASE PTRHD1-RELATED"/>
    <property type="match status" value="1"/>
</dbReference>
<accession>A0AAV5EVI0</accession>
<protein>
    <submittedName>
        <fullName evidence="2">Uncharacterized protein</fullName>
    </submittedName>
</protein>
<dbReference type="SUPFAM" id="SSF102462">
    <property type="entry name" value="Peptidyl-tRNA hydrolase II"/>
    <property type="match status" value="1"/>
</dbReference>
<evidence type="ECO:0000256" key="1">
    <source>
        <dbReference type="SAM" id="MobiDB-lite"/>
    </source>
</evidence>
<evidence type="ECO:0000313" key="3">
    <source>
        <dbReference type="Proteomes" id="UP001054889"/>
    </source>
</evidence>
<reference evidence="2" key="1">
    <citation type="journal article" date="2018" name="DNA Res.">
        <title>Multiple hybrid de novo genome assembly of finger millet, an orphan allotetraploid crop.</title>
        <authorList>
            <person name="Hatakeyama M."/>
            <person name="Aluri S."/>
            <person name="Balachadran M.T."/>
            <person name="Sivarajan S.R."/>
            <person name="Patrignani A."/>
            <person name="Gruter S."/>
            <person name="Poveda L."/>
            <person name="Shimizu-Inatsugi R."/>
            <person name="Baeten J."/>
            <person name="Francoijs K.J."/>
            <person name="Nataraja K.N."/>
            <person name="Reddy Y.A.N."/>
            <person name="Phadnis S."/>
            <person name="Ravikumar R.L."/>
            <person name="Schlapbach R."/>
            <person name="Sreeman S.M."/>
            <person name="Shimizu K.K."/>
        </authorList>
    </citation>
    <scope>NUCLEOTIDE SEQUENCE</scope>
</reference>
<feature type="compositionally biased region" description="Basic and acidic residues" evidence="1">
    <location>
        <begin position="16"/>
        <end position="37"/>
    </location>
</feature>
<dbReference type="AlphaFoldDB" id="A0AAV5EVI0"/>
<comment type="caution">
    <text evidence="2">The sequence shown here is derived from an EMBL/GenBank/DDBJ whole genome shotgun (WGS) entry which is preliminary data.</text>
</comment>
<reference evidence="2" key="2">
    <citation type="submission" date="2021-12" db="EMBL/GenBank/DDBJ databases">
        <title>Resequencing data analysis of finger millet.</title>
        <authorList>
            <person name="Hatakeyama M."/>
            <person name="Aluri S."/>
            <person name="Balachadran M.T."/>
            <person name="Sivarajan S.R."/>
            <person name="Poveda L."/>
            <person name="Shimizu-Inatsugi R."/>
            <person name="Schlapbach R."/>
            <person name="Sreeman S.M."/>
            <person name="Shimizu K.K."/>
        </authorList>
    </citation>
    <scope>NUCLEOTIDE SEQUENCE</scope>
</reference>
<keyword evidence="3" id="KW-1185">Reference proteome</keyword>
<sequence length="88" mass="9404">MTANGKLATHRCSSSAERDDKGSHGGERRDAAEEPGRKAGGSWCPAQNANLSTLKKIEQPENIATCIATAPCPKSQVSSFFKKLKLCK</sequence>
<dbReference type="Proteomes" id="UP001054889">
    <property type="component" value="Unassembled WGS sequence"/>
</dbReference>
<dbReference type="EMBL" id="BQKI01000079">
    <property type="protein sequence ID" value="GJN26524.1"/>
    <property type="molecule type" value="Genomic_DNA"/>
</dbReference>
<dbReference type="InterPro" id="IPR042237">
    <property type="entry name" value="PTRHD1"/>
</dbReference>
<name>A0AAV5EVI0_ELECO</name>
<feature type="region of interest" description="Disordered" evidence="1">
    <location>
        <begin position="1"/>
        <end position="45"/>
    </location>
</feature>
<proteinExistence type="predicted"/>
<dbReference type="InterPro" id="IPR023476">
    <property type="entry name" value="Pep_tRNA_hydro_II_dom_sf"/>
</dbReference>
<evidence type="ECO:0000313" key="2">
    <source>
        <dbReference type="EMBL" id="GJN26524.1"/>
    </source>
</evidence>